<evidence type="ECO:0000256" key="3">
    <source>
        <dbReference type="ARBA" id="ARBA00023136"/>
    </source>
</evidence>
<comment type="caution">
    <text evidence="6">The sequence shown here is derived from an EMBL/GenBank/DDBJ whole genome shotgun (WGS) entry which is preliminary data.</text>
</comment>
<accession>A0AB36K984</accession>
<dbReference type="GO" id="GO:0009279">
    <property type="term" value="C:cell outer membrane"/>
    <property type="evidence" value="ECO:0007669"/>
    <property type="project" value="UniProtKB-SubCell"/>
</dbReference>
<dbReference type="InterPro" id="IPR023614">
    <property type="entry name" value="Porin_dom_sf"/>
</dbReference>
<evidence type="ECO:0000313" key="6">
    <source>
        <dbReference type="EMBL" id="OOE46104.1"/>
    </source>
</evidence>
<dbReference type="Pfam" id="PF13609">
    <property type="entry name" value="Porin_4"/>
    <property type="match status" value="1"/>
</dbReference>
<feature type="chain" id="PRO_5044306604" description="Porin domain-containing protein" evidence="4">
    <location>
        <begin position="22"/>
        <end position="348"/>
    </location>
</feature>
<keyword evidence="2 4" id="KW-0732">Signal</keyword>
<dbReference type="InterPro" id="IPR033900">
    <property type="entry name" value="Gram_neg_porin_domain"/>
</dbReference>
<gene>
    <name evidence="6" type="ORF">BZG09_01835</name>
</gene>
<evidence type="ECO:0000313" key="7">
    <source>
        <dbReference type="Proteomes" id="UP000188726"/>
    </source>
</evidence>
<comment type="subcellular location">
    <subcellularLocation>
        <location evidence="1">Cell outer membrane</location>
        <topology evidence="1">Multi-pass membrane protein</topology>
    </subcellularLocation>
</comment>
<evidence type="ECO:0000256" key="1">
    <source>
        <dbReference type="ARBA" id="ARBA00004571"/>
    </source>
</evidence>
<name>A0AB36K984_9GAMM</name>
<dbReference type="Gene3D" id="2.40.160.10">
    <property type="entry name" value="Porin"/>
    <property type="match status" value="1"/>
</dbReference>
<protein>
    <recommendedName>
        <fullName evidence="5">Porin domain-containing protein</fullName>
    </recommendedName>
</protein>
<keyword evidence="3" id="KW-0472">Membrane</keyword>
<dbReference type="PANTHER" id="PTHR34501:SF2">
    <property type="entry name" value="OUTER MEMBRANE PORIN F-RELATED"/>
    <property type="match status" value="1"/>
</dbReference>
<dbReference type="InterPro" id="IPR050298">
    <property type="entry name" value="Gram-neg_bact_OMP"/>
</dbReference>
<proteinExistence type="predicted"/>
<feature type="signal peptide" evidence="4">
    <location>
        <begin position="1"/>
        <end position="21"/>
    </location>
</feature>
<organism evidence="6 7">
    <name type="scientific">Salinivibrio kushneri</name>
    <dbReference type="NCBI Taxonomy" id="1908198"/>
    <lineage>
        <taxon>Bacteria</taxon>
        <taxon>Pseudomonadati</taxon>
        <taxon>Pseudomonadota</taxon>
        <taxon>Gammaproteobacteria</taxon>
        <taxon>Vibrionales</taxon>
        <taxon>Vibrionaceae</taxon>
        <taxon>Salinivibrio</taxon>
    </lineage>
</organism>
<dbReference type="AlphaFoldDB" id="A0AB36K984"/>
<dbReference type="GO" id="GO:0015288">
    <property type="term" value="F:porin activity"/>
    <property type="evidence" value="ECO:0007669"/>
    <property type="project" value="InterPro"/>
</dbReference>
<reference evidence="6 7" key="1">
    <citation type="journal article" date="2017" name="Genome Announc.">
        <title>Draft Genome Sequences of Salinivibrio proteolyticus, Salinivibrio sharmensis, Salinivibrio siamensis, Salinivibrio costicola subsp. alcaliphilus, Salinivibrio costicola subsp. vallismortis, and 29 New Isolates Belonging to the Genus Salinivibrio.</title>
        <authorList>
            <person name="Lopez-Hermoso C."/>
            <person name="de la Haba R.R."/>
            <person name="Sanchez-Porro C."/>
            <person name="Bayliss S.C."/>
            <person name="Feil E.J."/>
            <person name="Ventosa A."/>
        </authorList>
    </citation>
    <scope>NUCLEOTIDE SEQUENCE [LARGE SCALE GENOMIC DNA]</scope>
    <source>
        <strain evidence="6 7">IC202</strain>
    </source>
</reference>
<evidence type="ECO:0000259" key="5">
    <source>
        <dbReference type="Pfam" id="PF13609"/>
    </source>
</evidence>
<sequence length="348" mass="37271">MKKTILAMAVPALLAAGSASASINLYDANGVKVDASGATEVQYFSDLAENSEGKFRHDDGDISINTTVAISDKINALGGFAYEFEDGDVSNDELFVGFGGDFGTVTFGRQYLIADDAGNGKDYEFGGEGVDFVAAKGDQVVKYVYDNGSFYAGVSALLEEDGKESDAEAFDNNGNPVAGDDEDQIIDGRIGYRTGDLDMRIYAYNGTDVDAKDINDAFDKSTLQLDINGFNIEADYVMDAFSFAASYGQVEYEESNASGAELNVDTIGLAADYTMGKNVFAIGYNRYEGDVTSQAQDFDQDTVYVNATHNFHSNVAGYVELAVADGEGFDGQDLDFDTAYLAGLEVKF</sequence>
<dbReference type="SUPFAM" id="SSF56935">
    <property type="entry name" value="Porins"/>
    <property type="match status" value="1"/>
</dbReference>
<dbReference type="RefSeq" id="WP_077456625.1">
    <property type="nucleotide sequence ID" value="NZ_MUEO01000003.1"/>
</dbReference>
<evidence type="ECO:0000256" key="2">
    <source>
        <dbReference type="ARBA" id="ARBA00022729"/>
    </source>
</evidence>
<dbReference type="PANTHER" id="PTHR34501">
    <property type="entry name" value="PROTEIN YDDL-RELATED"/>
    <property type="match status" value="1"/>
</dbReference>
<dbReference type="EMBL" id="MUEO01000003">
    <property type="protein sequence ID" value="OOE46104.1"/>
    <property type="molecule type" value="Genomic_DNA"/>
</dbReference>
<dbReference type="Proteomes" id="UP000188726">
    <property type="component" value="Unassembled WGS sequence"/>
</dbReference>
<evidence type="ECO:0000256" key="4">
    <source>
        <dbReference type="SAM" id="SignalP"/>
    </source>
</evidence>
<feature type="domain" description="Porin" evidence="5">
    <location>
        <begin position="9"/>
        <end position="327"/>
    </location>
</feature>